<evidence type="ECO:0000256" key="1">
    <source>
        <dbReference type="ARBA" id="ARBA00004442"/>
    </source>
</evidence>
<evidence type="ECO:0000256" key="2">
    <source>
        <dbReference type="ARBA" id="ARBA00007613"/>
    </source>
</evidence>
<dbReference type="Proteomes" id="UP000396862">
    <property type="component" value="Unassembled WGS sequence"/>
</dbReference>
<dbReference type="SUPFAM" id="SSF56954">
    <property type="entry name" value="Outer membrane efflux proteins (OEP)"/>
    <property type="match status" value="1"/>
</dbReference>
<dbReference type="InterPro" id="IPR003423">
    <property type="entry name" value="OMP_efflux"/>
</dbReference>
<dbReference type="GO" id="GO:0009279">
    <property type="term" value="C:cell outer membrane"/>
    <property type="evidence" value="ECO:0007669"/>
    <property type="project" value="UniProtKB-SubCell"/>
</dbReference>
<keyword evidence="6" id="KW-0472">Membrane</keyword>
<organism evidence="10 11">
    <name type="scientific">Prolixibacter denitrificans</name>
    <dbReference type="NCBI Taxonomy" id="1541063"/>
    <lineage>
        <taxon>Bacteria</taxon>
        <taxon>Pseudomonadati</taxon>
        <taxon>Bacteroidota</taxon>
        <taxon>Bacteroidia</taxon>
        <taxon>Marinilabiliales</taxon>
        <taxon>Prolixibacteraceae</taxon>
        <taxon>Prolixibacter</taxon>
    </lineage>
</organism>
<proteinExistence type="inferred from homology"/>
<comment type="subcellular location">
    <subcellularLocation>
        <location evidence="1">Cell outer membrane</location>
    </subcellularLocation>
</comment>
<protein>
    <submittedName>
        <fullName evidence="10">Outer membrane protein</fullName>
    </submittedName>
    <submittedName>
        <fullName evidence="9">Transporter</fullName>
    </submittedName>
</protein>
<dbReference type="OrthoDB" id="9811587at2"/>
<dbReference type="AlphaFoldDB" id="A0A2P8C6Y5"/>
<evidence type="ECO:0000313" key="10">
    <source>
        <dbReference type="EMBL" id="PSK80725.1"/>
    </source>
</evidence>
<keyword evidence="4" id="KW-1134">Transmembrane beta strand</keyword>
<dbReference type="EMBL" id="BLAU01000001">
    <property type="protein sequence ID" value="GET22475.1"/>
    <property type="molecule type" value="Genomic_DNA"/>
</dbReference>
<dbReference type="PANTHER" id="PTHR30026">
    <property type="entry name" value="OUTER MEMBRANE PROTEIN TOLC"/>
    <property type="match status" value="1"/>
</dbReference>
<dbReference type="GO" id="GO:1990281">
    <property type="term" value="C:efflux pump complex"/>
    <property type="evidence" value="ECO:0007669"/>
    <property type="project" value="TreeGrafter"/>
</dbReference>
<dbReference type="GO" id="GO:0015562">
    <property type="term" value="F:efflux transmembrane transporter activity"/>
    <property type="evidence" value="ECO:0007669"/>
    <property type="project" value="InterPro"/>
</dbReference>
<keyword evidence="5" id="KW-0812">Transmembrane</keyword>
<dbReference type="Gene3D" id="1.20.1600.10">
    <property type="entry name" value="Outer membrane efflux proteins (OEP)"/>
    <property type="match status" value="1"/>
</dbReference>
<reference evidence="10 11" key="1">
    <citation type="submission" date="2018-03" db="EMBL/GenBank/DDBJ databases">
        <title>Genomic Encyclopedia of Archaeal and Bacterial Type Strains, Phase II (KMG-II): from individual species to whole genera.</title>
        <authorList>
            <person name="Goeker M."/>
        </authorList>
    </citation>
    <scope>NUCLEOTIDE SEQUENCE [LARGE SCALE GENOMIC DNA]</scope>
    <source>
        <strain evidence="10 11">DSM 27267</strain>
    </source>
</reference>
<dbReference type="RefSeq" id="WP_106543588.1">
    <property type="nucleotide sequence ID" value="NZ_BLAU01000001.1"/>
</dbReference>
<evidence type="ECO:0000256" key="8">
    <source>
        <dbReference type="SAM" id="Coils"/>
    </source>
</evidence>
<evidence type="ECO:0000256" key="3">
    <source>
        <dbReference type="ARBA" id="ARBA00022448"/>
    </source>
</evidence>
<dbReference type="InterPro" id="IPR051906">
    <property type="entry name" value="TolC-like"/>
</dbReference>
<reference evidence="9 12" key="2">
    <citation type="submission" date="2019-10" db="EMBL/GenBank/DDBJ databases">
        <title>Prolixibacter strains distinguished by the presence of nitrate reductase genes were adept at nitrate-dependent anaerobic corrosion of metallic iron and carbon steel.</title>
        <authorList>
            <person name="Iino T."/>
            <person name="Shono N."/>
            <person name="Ito K."/>
            <person name="Nakamura R."/>
            <person name="Sueoka K."/>
            <person name="Harayama S."/>
            <person name="Ohkuma M."/>
        </authorList>
    </citation>
    <scope>NUCLEOTIDE SEQUENCE [LARGE SCALE GENOMIC DNA]</scope>
    <source>
        <strain evidence="9 12">MIC1-1</strain>
    </source>
</reference>
<name>A0A2P8C6Y5_9BACT</name>
<comment type="similarity">
    <text evidence="2">Belongs to the outer membrane factor (OMF) (TC 1.B.17) family.</text>
</comment>
<dbReference type="EMBL" id="PYGC01000013">
    <property type="protein sequence ID" value="PSK80725.1"/>
    <property type="molecule type" value="Genomic_DNA"/>
</dbReference>
<keyword evidence="3" id="KW-0813">Transport</keyword>
<comment type="caution">
    <text evidence="10">The sequence shown here is derived from an EMBL/GenBank/DDBJ whole genome shotgun (WGS) entry which is preliminary data.</text>
</comment>
<dbReference type="Proteomes" id="UP000240621">
    <property type="component" value="Unassembled WGS sequence"/>
</dbReference>
<dbReference type="GO" id="GO:0015288">
    <property type="term" value="F:porin activity"/>
    <property type="evidence" value="ECO:0007669"/>
    <property type="project" value="TreeGrafter"/>
</dbReference>
<evidence type="ECO:0000256" key="7">
    <source>
        <dbReference type="ARBA" id="ARBA00023237"/>
    </source>
</evidence>
<evidence type="ECO:0000313" key="11">
    <source>
        <dbReference type="Proteomes" id="UP000240621"/>
    </source>
</evidence>
<keyword evidence="7" id="KW-0998">Cell outer membrane</keyword>
<dbReference type="PANTHER" id="PTHR30026:SF20">
    <property type="entry name" value="OUTER MEMBRANE PROTEIN TOLC"/>
    <property type="match status" value="1"/>
</dbReference>
<accession>A0A2P8C6Y5</accession>
<keyword evidence="8" id="KW-0175">Coiled coil</keyword>
<evidence type="ECO:0000313" key="9">
    <source>
        <dbReference type="EMBL" id="GET22475.1"/>
    </source>
</evidence>
<evidence type="ECO:0000256" key="4">
    <source>
        <dbReference type="ARBA" id="ARBA00022452"/>
    </source>
</evidence>
<evidence type="ECO:0000313" key="12">
    <source>
        <dbReference type="Proteomes" id="UP000396862"/>
    </source>
</evidence>
<feature type="coiled-coil region" evidence="8">
    <location>
        <begin position="159"/>
        <end position="224"/>
    </location>
</feature>
<evidence type="ECO:0000256" key="5">
    <source>
        <dbReference type="ARBA" id="ARBA00022692"/>
    </source>
</evidence>
<gene>
    <name evidence="10" type="ORF">CLV93_11319</name>
    <name evidence="9" type="ORF">JCM18694_27210</name>
</gene>
<sequence>MQTIIRHISIIGIIILYFSNSVVSAQPADSTHWTLQDCIQYALKKNVTVRGSELTYQSNTVYADQARANQLPSLNASVNQHFSWSKSNGINDNYAGANSTDYGVNSSLTLFNGSKLTNAIKQADLNLQSSNYDIQTNKETVSLNILNAYLQVLYAQEAVANAQNQIQSTQGQVELAKEKLSLRVISQSEYLQVKSELASEKLTLANAENDLAIARLNLMQLMELPVTDNFHIIRPVLDSLVNQQRNPIPKDVYLKALGFKPEVKSVELNKQSAALDVNIAKAGYLPKLSLDAGVNTGYSSLLTGSGYSTQLSDKLTPSVGLSLSIPIFDNKQVKSNVELAQIGTQNAELQEIDVKNQLRKEIEQACTDVKSAQIQYEASVEKYDAANESYLVAEEKFRQGLINSVDFLVQKTNQITAQSNLLQSKYTLIFDYKILDFYSGIPLTL</sequence>
<dbReference type="Pfam" id="PF02321">
    <property type="entry name" value="OEP"/>
    <property type="match status" value="2"/>
</dbReference>
<keyword evidence="12" id="KW-1185">Reference proteome</keyword>
<evidence type="ECO:0000256" key="6">
    <source>
        <dbReference type="ARBA" id="ARBA00023136"/>
    </source>
</evidence>